<evidence type="ECO:0000256" key="18">
    <source>
        <dbReference type="ARBA" id="ARBA00023273"/>
    </source>
</evidence>
<dbReference type="GO" id="GO:0036064">
    <property type="term" value="C:ciliary basal body"/>
    <property type="evidence" value="ECO:0007669"/>
    <property type="project" value="TreeGrafter"/>
</dbReference>
<feature type="compositionally biased region" description="Polar residues" evidence="21">
    <location>
        <begin position="460"/>
        <end position="480"/>
    </location>
</feature>
<feature type="coiled-coil region" evidence="20">
    <location>
        <begin position="329"/>
        <end position="389"/>
    </location>
</feature>
<evidence type="ECO:0000256" key="21">
    <source>
        <dbReference type="SAM" id="MobiDB-lite"/>
    </source>
</evidence>
<accession>A0A315UTQ0</accession>
<keyword evidence="15" id="KW-0472">Membrane</keyword>
<protein>
    <submittedName>
        <fullName evidence="22">Uncharacterized protein</fullName>
    </submittedName>
</protein>
<evidence type="ECO:0000256" key="1">
    <source>
        <dbReference type="ARBA" id="ARBA00004114"/>
    </source>
</evidence>
<dbReference type="PANTHER" id="PTHR21223">
    <property type="entry name" value="CBY1-INTERACTING BAR DOMAIN-CONTAINING PROTEIN HOMOLOG"/>
    <property type="match status" value="1"/>
</dbReference>
<feature type="region of interest" description="Disordered" evidence="21">
    <location>
        <begin position="460"/>
        <end position="517"/>
    </location>
</feature>
<dbReference type="GO" id="GO:0005743">
    <property type="term" value="C:mitochondrial inner membrane"/>
    <property type="evidence" value="ECO:0007669"/>
    <property type="project" value="UniProtKB-SubCell"/>
</dbReference>
<evidence type="ECO:0000256" key="11">
    <source>
        <dbReference type="ARBA" id="ARBA00022946"/>
    </source>
</evidence>
<dbReference type="Proteomes" id="UP000250572">
    <property type="component" value="Unassembled WGS sequence"/>
</dbReference>
<keyword evidence="13" id="KW-0969">Cilium</keyword>
<dbReference type="PANTHER" id="PTHR21223:SF4">
    <property type="entry name" value="CBY1-INTERACTING BAR DOMAIN-CONTAINING PROTEIN 1"/>
    <property type="match status" value="1"/>
</dbReference>
<evidence type="ECO:0000256" key="16">
    <source>
        <dbReference type="ARBA" id="ARBA00023212"/>
    </source>
</evidence>
<evidence type="ECO:0000256" key="8">
    <source>
        <dbReference type="ARBA" id="ARBA00022794"/>
    </source>
</evidence>
<dbReference type="GO" id="GO:0031514">
    <property type="term" value="C:motile cilium"/>
    <property type="evidence" value="ECO:0007669"/>
    <property type="project" value="UniProtKB-SubCell"/>
</dbReference>
<evidence type="ECO:0000256" key="17">
    <source>
        <dbReference type="ARBA" id="ARBA00023242"/>
    </source>
</evidence>
<keyword evidence="23" id="KW-1185">Reference proteome</keyword>
<dbReference type="STRING" id="33528.ENSGAFP00000016972"/>
<dbReference type="FunFam" id="1.20.1270.60:FF:000047">
    <property type="entry name" value="protein FAM92A isoform X1"/>
    <property type="match status" value="1"/>
</dbReference>
<keyword evidence="11" id="KW-0809">Transit peptide</keyword>
<feature type="region of interest" description="Disordered" evidence="21">
    <location>
        <begin position="39"/>
        <end position="101"/>
    </location>
</feature>
<gene>
    <name evidence="22" type="ORF">CCH79_00008825</name>
</gene>
<dbReference type="EMBL" id="NHOQ01002733">
    <property type="protein sequence ID" value="PWA15097.1"/>
    <property type="molecule type" value="Genomic_DNA"/>
</dbReference>
<dbReference type="Gene3D" id="1.20.1270.60">
    <property type="entry name" value="Arfaptin homology (AH) domain/BAR domain"/>
    <property type="match status" value="1"/>
</dbReference>
<dbReference type="GO" id="GO:0030154">
    <property type="term" value="P:cell differentiation"/>
    <property type="evidence" value="ECO:0007669"/>
    <property type="project" value="UniProtKB-KW"/>
</dbReference>
<evidence type="ECO:0000256" key="9">
    <source>
        <dbReference type="ARBA" id="ARBA00022846"/>
    </source>
</evidence>
<keyword evidence="6" id="KW-0221">Differentiation</keyword>
<keyword evidence="18" id="KW-0966">Cell projection</keyword>
<feature type="non-terminal residue" evidence="22">
    <location>
        <position position="1"/>
    </location>
</feature>
<feature type="compositionally biased region" description="Basic and acidic residues" evidence="21">
    <location>
        <begin position="39"/>
        <end position="74"/>
    </location>
</feature>
<dbReference type="GO" id="GO:0035869">
    <property type="term" value="C:ciliary transition zone"/>
    <property type="evidence" value="ECO:0007669"/>
    <property type="project" value="TreeGrafter"/>
</dbReference>
<comment type="caution">
    <text evidence="22">The sequence shown here is derived from an EMBL/GenBank/DDBJ whole genome shotgun (WGS) entry which is preliminary data.</text>
</comment>
<evidence type="ECO:0000256" key="7">
    <source>
        <dbReference type="ARBA" id="ARBA00022792"/>
    </source>
</evidence>
<dbReference type="GO" id="GO:0005814">
    <property type="term" value="C:centriole"/>
    <property type="evidence" value="ECO:0007669"/>
    <property type="project" value="UniProtKB-SubCell"/>
</dbReference>
<evidence type="ECO:0000256" key="10">
    <source>
        <dbReference type="ARBA" id="ARBA00022871"/>
    </source>
</evidence>
<organism evidence="22 23">
    <name type="scientific">Gambusia affinis</name>
    <name type="common">Western mosquitofish</name>
    <name type="synonym">Heterandria affinis</name>
    <dbReference type="NCBI Taxonomy" id="33528"/>
    <lineage>
        <taxon>Eukaryota</taxon>
        <taxon>Metazoa</taxon>
        <taxon>Chordata</taxon>
        <taxon>Craniata</taxon>
        <taxon>Vertebrata</taxon>
        <taxon>Euteleostomi</taxon>
        <taxon>Actinopterygii</taxon>
        <taxon>Neopterygii</taxon>
        <taxon>Teleostei</taxon>
        <taxon>Neoteleostei</taxon>
        <taxon>Acanthomorphata</taxon>
        <taxon>Ovalentaria</taxon>
        <taxon>Atherinomorphae</taxon>
        <taxon>Cyprinodontiformes</taxon>
        <taxon>Poeciliidae</taxon>
        <taxon>Poeciliinae</taxon>
        <taxon>Gambusia</taxon>
    </lineage>
</organism>
<keyword evidence="10" id="KW-0744">Spermatogenesis</keyword>
<dbReference type="InterPro" id="IPR027267">
    <property type="entry name" value="AH/BAR_dom_sf"/>
</dbReference>
<dbReference type="InterPro" id="IPR009602">
    <property type="entry name" value="CBAR/FAM92"/>
</dbReference>
<comment type="subcellular location">
    <subcellularLocation>
        <location evidence="3">Cell projection</location>
        <location evidence="3">Cilium</location>
        <location evidence="3">Flagellum</location>
    </subcellularLocation>
    <subcellularLocation>
        <location evidence="1">Cytoplasm</location>
        <location evidence="1">Cytoskeleton</location>
        <location evidence="1">Microtubule organizing center</location>
        <location evidence="1">Centrosome</location>
        <location evidence="1">Centriole</location>
    </subcellularLocation>
    <subcellularLocation>
        <location evidence="4">Mitochondrion inner membrane</location>
        <topology evidence="4">Peripheral membrane protein</topology>
        <orientation evidence="4">Matrix side</orientation>
    </subcellularLocation>
    <subcellularLocation>
        <location evidence="2">Nucleus</location>
    </subcellularLocation>
</comment>
<dbReference type="GO" id="GO:0005634">
    <property type="term" value="C:nucleus"/>
    <property type="evidence" value="ECO:0007669"/>
    <property type="project" value="UniProtKB-SubCell"/>
</dbReference>
<evidence type="ECO:0000256" key="2">
    <source>
        <dbReference type="ARBA" id="ARBA00004123"/>
    </source>
</evidence>
<evidence type="ECO:0000256" key="12">
    <source>
        <dbReference type="ARBA" id="ARBA00023054"/>
    </source>
</evidence>
<evidence type="ECO:0000256" key="19">
    <source>
        <dbReference type="ARBA" id="ARBA00029449"/>
    </source>
</evidence>
<keyword evidence="14" id="KW-0496">Mitochondrion</keyword>
<evidence type="ECO:0000256" key="4">
    <source>
        <dbReference type="ARBA" id="ARBA00004443"/>
    </source>
</evidence>
<evidence type="ECO:0000256" key="6">
    <source>
        <dbReference type="ARBA" id="ARBA00022782"/>
    </source>
</evidence>
<proteinExistence type="inferred from homology"/>
<evidence type="ECO:0000256" key="13">
    <source>
        <dbReference type="ARBA" id="ARBA00023069"/>
    </source>
</evidence>
<dbReference type="GO" id="GO:0007283">
    <property type="term" value="P:spermatogenesis"/>
    <property type="evidence" value="ECO:0007669"/>
    <property type="project" value="UniProtKB-KW"/>
</dbReference>
<keyword evidence="16" id="KW-0206">Cytoskeleton</keyword>
<evidence type="ECO:0000256" key="5">
    <source>
        <dbReference type="ARBA" id="ARBA00022490"/>
    </source>
</evidence>
<dbReference type="SUPFAM" id="SSF103657">
    <property type="entry name" value="BAR/IMD domain-like"/>
    <property type="match status" value="1"/>
</dbReference>
<sequence length="517" mass="59011">VAIHHRHAVILLPSNSISSSPRCCKPSLHNLMSLIRLKREGGRMSSRDRPRESRKKNEVFGEGDRESSERERGMVRQTLMNADNKDPNLSFLAPGDAERPPTDSILILTGKKCLTSGVRTKQHAPEMGRAQHTSMLRDTHLASLPSSSTSDICHSQSVERATRLCRCSTEGGRGLKKRAQRDRDSEEFMKPAERAAAACKERMDIPVNRFSMSAEMSRTPDARARDNQTRKIQENITKVEKHFGDMCQLFAAYARKTARLRDKADLLVREIGLYADTETPDLKRGMKQFAEHLAKIQDYRQAEVERLEARVIEPLKSYGAVVKRKREDLKATQSARDREAKQMAQLEKTRLRNPSDRQIIAETELQRATMDATRTTKQLEETIDEFERQKIQDIKKVFGEFVTVEMCFHAKALEIYTVAFQSIQSVDEEADLEVFRNCLHPPDFQSRLDIVRANSKTSLDHTGSFLGTSGTLQQQRASGRQTRRGEEEDEEEDEDESEEEEEEDGDEDEDEDSDDEH</sequence>
<keyword evidence="7" id="KW-0999">Mitochondrion inner membrane</keyword>
<keyword evidence="12 20" id="KW-0175">Coiled coil</keyword>
<evidence type="ECO:0000256" key="20">
    <source>
        <dbReference type="SAM" id="Coils"/>
    </source>
</evidence>
<keyword evidence="5" id="KW-0963">Cytoplasm</keyword>
<evidence type="ECO:0000313" key="23">
    <source>
        <dbReference type="Proteomes" id="UP000250572"/>
    </source>
</evidence>
<keyword evidence="8" id="KW-0970">Cilium biogenesis/degradation</keyword>
<dbReference type="GO" id="GO:0060271">
    <property type="term" value="P:cilium assembly"/>
    <property type="evidence" value="ECO:0007669"/>
    <property type="project" value="InterPro"/>
</dbReference>
<evidence type="ECO:0000313" key="22">
    <source>
        <dbReference type="EMBL" id="PWA15097.1"/>
    </source>
</evidence>
<dbReference type="AlphaFoldDB" id="A0A315UTQ0"/>
<evidence type="ECO:0000256" key="14">
    <source>
        <dbReference type="ARBA" id="ARBA00023128"/>
    </source>
</evidence>
<comment type="similarity">
    <text evidence="19">Belongs to the CIBAR family.</text>
</comment>
<keyword evidence="9" id="KW-0282">Flagellum</keyword>
<evidence type="ECO:0000256" key="3">
    <source>
        <dbReference type="ARBA" id="ARBA00004230"/>
    </source>
</evidence>
<reference evidence="22 23" key="1">
    <citation type="journal article" date="2018" name="G3 (Bethesda)">
        <title>A High-Quality Reference Genome for the Invasive Mosquitofish Gambusia affinis Using a Chicago Library.</title>
        <authorList>
            <person name="Hoffberg S.L."/>
            <person name="Troendle N.J."/>
            <person name="Glenn T.C."/>
            <person name="Mahmud O."/>
            <person name="Louha S."/>
            <person name="Chalopin D."/>
            <person name="Bennetzen J.L."/>
            <person name="Mauricio R."/>
        </authorList>
    </citation>
    <scope>NUCLEOTIDE SEQUENCE [LARGE SCALE GENOMIC DNA]</scope>
    <source>
        <strain evidence="22">NE01/NJP1002.9</strain>
        <tissue evidence="22">Muscle</tissue>
    </source>
</reference>
<evidence type="ECO:0000256" key="15">
    <source>
        <dbReference type="ARBA" id="ARBA00023136"/>
    </source>
</evidence>
<feature type="compositionally biased region" description="Acidic residues" evidence="21">
    <location>
        <begin position="487"/>
        <end position="517"/>
    </location>
</feature>
<dbReference type="InterPro" id="IPR035590">
    <property type="entry name" value="BAR_CBAR1/2"/>
</dbReference>
<dbReference type="Pfam" id="PF06730">
    <property type="entry name" value="FAM92"/>
    <property type="match status" value="1"/>
</dbReference>
<name>A0A315UTQ0_GAMAF</name>
<keyword evidence="17" id="KW-0539">Nucleus</keyword>
<dbReference type="CDD" id="cd07598">
    <property type="entry name" value="BAR_FAM92"/>
    <property type="match status" value="1"/>
</dbReference>